<dbReference type="GO" id="GO:0003964">
    <property type="term" value="F:RNA-directed DNA polymerase activity"/>
    <property type="evidence" value="ECO:0007669"/>
    <property type="project" value="UniProtKB-KW"/>
</dbReference>
<keyword evidence="1" id="KW-0808">Transferase</keyword>
<keyword evidence="1" id="KW-0548">Nucleotidyltransferase</keyword>
<comment type="caution">
    <text evidence="1">The sequence shown here is derived from an EMBL/GenBank/DDBJ whole genome shotgun (WGS) entry which is preliminary data.</text>
</comment>
<dbReference type="AlphaFoldDB" id="A0A5B6X640"/>
<name>A0A5B6X640_9ROSI</name>
<organism evidence="1 2">
    <name type="scientific">Gossypium australe</name>
    <dbReference type="NCBI Taxonomy" id="47621"/>
    <lineage>
        <taxon>Eukaryota</taxon>
        <taxon>Viridiplantae</taxon>
        <taxon>Streptophyta</taxon>
        <taxon>Embryophyta</taxon>
        <taxon>Tracheophyta</taxon>
        <taxon>Spermatophyta</taxon>
        <taxon>Magnoliopsida</taxon>
        <taxon>eudicotyledons</taxon>
        <taxon>Gunneridae</taxon>
        <taxon>Pentapetalae</taxon>
        <taxon>rosids</taxon>
        <taxon>malvids</taxon>
        <taxon>Malvales</taxon>
        <taxon>Malvaceae</taxon>
        <taxon>Malvoideae</taxon>
        <taxon>Gossypium</taxon>
    </lineage>
</organism>
<protein>
    <submittedName>
        <fullName evidence="1">Reverse transcriptase</fullName>
    </submittedName>
</protein>
<dbReference type="OrthoDB" id="1938625at2759"/>
<gene>
    <name evidence="1" type="ORF">EPI10_032880</name>
</gene>
<dbReference type="Proteomes" id="UP000325315">
    <property type="component" value="Unassembled WGS sequence"/>
</dbReference>
<evidence type="ECO:0000313" key="1">
    <source>
        <dbReference type="EMBL" id="KAA3489223.1"/>
    </source>
</evidence>
<accession>A0A5B6X640</accession>
<evidence type="ECO:0000313" key="2">
    <source>
        <dbReference type="Proteomes" id="UP000325315"/>
    </source>
</evidence>
<keyword evidence="2" id="KW-1185">Reference proteome</keyword>
<sequence>MVGQRKTWAFANFADWFKKRVEEWSLRICQLGATPLYAMQCILLPKSLCRKLEGIMNRFWWTNNKTLKGIH</sequence>
<dbReference type="EMBL" id="SMMG02000001">
    <property type="protein sequence ID" value="KAA3489223.1"/>
    <property type="molecule type" value="Genomic_DNA"/>
</dbReference>
<keyword evidence="1" id="KW-0695">RNA-directed DNA polymerase</keyword>
<proteinExistence type="predicted"/>
<reference evidence="1" key="1">
    <citation type="submission" date="2019-08" db="EMBL/GenBank/DDBJ databases">
        <authorList>
            <person name="Liu F."/>
        </authorList>
    </citation>
    <scope>NUCLEOTIDE SEQUENCE [LARGE SCALE GENOMIC DNA]</scope>
    <source>
        <strain evidence="1">PA1801</strain>
        <tissue evidence="1">Leaf</tissue>
    </source>
</reference>